<evidence type="ECO:0000313" key="2">
    <source>
        <dbReference type="EMBL" id="JAE15179.1"/>
    </source>
</evidence>
<feature type="transmembrane region" description="Helical" evidence="1">
    <location>
        <begin position="6"/>
        <end position="26"/>
    </location>
</feature>
<keyword evidence="1" id="KW-1133">Transmembrane helix</keyword>
<dbReference type="AlphaFoldDB" id="A0A0A9FVD3"/>
<name>A0A0A9FVD3_ARUDO</name>
<keyword evidence="1" id="KW-0472">Membrane</keyword>
<accession>A0A0A9FVD3</accession>
<sequence>MMLLSQYIVLLSRLVAYYLFLIFKVAPIC</sequence>
<reference evidence="2" key="2">
    <citation type="journal article" date="2015" name="Data Brief">
        <title>Shoot transcriptome of the giant reed, Arundo donax.</title>
        <authorList>
            <person name="Barrero R.A."/>
            <person name="Guerrero F.D."/>
            <person name="Moolhuijzen P."/>
            <person name="Goolsby J.A."/>
            <person name="Tidwell J."/>
            <person name="Bellgard S.E."/>
            <person name="Bellgard M.I."/>
        </authorList>
    </citation>
    <scope>NUCLEOTIDE SEQUENCE</scope>
    <source>
        <tissue evidence="2">Shoot tissue taken approximately 20 cm above the soil surface</tissue>
    </source>
</reference>
<evidence type="ECO:0000256" key="1">
    <source>
        <dbReference type="SAM" id="Phobius"/>
    </source>
</evidence>
<reference evidence="2" key="1">
    <citation type="submission" date="2014-09" db="EMBL/GenBank/DDBJ databases">
        <authorList>
            <person name="Magalhaes I.L.F."/>
            <person name="Oliveira U."/>
            <person name="Santos F.R."/>
            <person name="Vidigal T.H.D.A."/>
            <person name="Brescovit A.D."/>
            <person name="Santos A.J."/>
        </authorList>
    </citation>
    <scope>NUCLEOTIDE SEQUENCE</scope>
    <source>
        <tissue evidence="2">Shoot tissue taken approximately 20 cm above the soil surface</tissue>
    </source>
</reference>
<protein>
    <submittedName>
        <fullName evidence="2">Uncharacterized protein</fullName>
    </submittedName>
</protein>
<proteinExistence type="predicted"/>
<keyword evidence="1" id="KW-0812">Transmembrane</keyword>
<dbReference type="EMBL" id="GBRH01182717">
    <property type="protein sequence ID" value="JAE15179.1"/>
    <property type="molecule type" value="Transcribed_RNA"/>
</dbReference>
<organism evidence="2">
    <name type="scientific">Arundo donax</name>
    <name type="common">Giant reed</name>
    <name type="synonym">Donax arundinaceus</name>
    <dbReference type="NCBI Taxonomy" id="35708"/>
    <lineage>
        <taxon>Eukaryota</taxon>
        <taxon>Viridiplantae</taxon>
        <taxon>Streptophyta</taxon>
        <taxon>Embryophyta</taxon>
        <taxon>Tracheophyta</taxon>
        <taxon>Spermatophyta</taxon>
        <taxon>Magnoliopsida</taxon>
        <taxon>Liliopsida</taxon>
        <taxon>Poales</taxon>
        <taxon>Poaceae</taxon>
        <taxon>PACMAD clade</taxon>
        <taxon>Arundinoideae</taxon>
        <taxon>Arundineae</taxon>
        <taxon>Arundo</taxon>
    </lineage>
</organism>